<dbReference type="Pfam" id="PF12779">
    <property type="entry name" value="WXXGXW"/>
    <property type="match status" value="2"/>
</dbReference>
<name>A0AA37MGN1_9BURK</name>
<dbReference type="AlphaFoldDB" id="A0AA37MGN1"/>
<dbReference type="EMBL" id="BPUS01000001">
    <property type="protein sequence ID" value="GJH23668.1"/>
    <property type="molecule type" value="Genomic_DNA"/>
</dbReference>
<feature type="signal peptide" evidence="1">
    <location>
        <begin position="1"/>
        <end position="27"/>
    </location>
</feature>
<organism evidence="2 3">
    <name type="scientific">Caballeronia novacaledonica</name>
    <dbReference type="NCBI Taxonomy" id="1544861"/>
    <lineage>
        <taxon>Bacteria</taxon>
        <taxon>Pseudomonadati</taxon>
        <taxon>Pseudomonadota</taxon>
        <taxon>Betaproteobacteria</taxon>
        <taxon>Burkholderiales</taxon>
        <taxon>Burkholderiaceae</taxon>
        <taxon>Caballeronia</taxon>
    </lineage>
</organism>
<dbReference type="Proteomes" id="UP001055111">
    <property type="component" value="Unassembled WGS sequence"/>
</dbReference>
<evidence type="ECO:0000313" key="2">
    <source>
        <dbReference type="EMBL" id="GJH23668.1"/>
    </source>
</evidence>
<dbReference type="InterPro" id="IPR024447">
    <property type="entry name" value="YXWGXW_rpt"/>
</dbReference>
<protein>
    <submittedName>
        <fullName evidence="2">YXWGXW repeat-containing protein</fullName>
    </submittedName>
</protein>
<dbReference type="RefSeq" id="WP_238210033.1">
    <property type="nucleotide sequence ID" value="NZ_BPUS01000001.1"/>
</dbReference>
<feature type="chain" id="PRO_5041338798" evidence="1">
    <location>
        <begin position="28"/>
        <end position="103"/>
    </location>
</feature>
<keyword evidence="1" id="KW-0732">Signal</keyword>
<evidence type="ECO:0000256" key="1">
    <source>
        <dbReference type="SAM" id="SignalP"/>
    </source>
</evidence>
<reference evidence="2" key="1">
    <citation type="submission" date="2022-09" db="EMBL/GenBank/DDBJ databases">
        <title>Isolation and characterization of 3-chlorobenzoate degrading bacteria from soils in Shizuoka.</title>
        <authorList>
            <person name="Ifat A."/>
            <person name="Ogawa N."/>
            <person name="Kimbara K."/>
            <person name="Moriuchi R."/>
            <person name="Dohra H."/>
            <person name="Shintani M."/>
        </authorList>
    </citation>
    <scope>NUCLEOTIDE SEQUENCE</scope>
    <source>
        <strain evidence="2">19CS4-2</strain>
    </source>
</reference>
<proteinExistence type="predicted"/>
<gene>
    <name evidence="2" type="ORF">CBA19CS42_04150</name>
</gene>
<accession>A0AA37MGN1</accession>
<evidence type="ECO:0000313" key="3">
    <source>
        <dbReference type="Proteomes" id="UP001055111"/>
    </source>
</evidence>
<sequence length="103" mass="11461">MKTSLRTLLAQTALVVAGVITVTAASAAEFVIVAPSAPPAPRYEAAPPARAGYLWDRGHWNWEHGRYVWAGGHWEAERVGHRWVPGEWVGHGARYRWVPAHWA</sequence>
<comment type="caution">
    <text evidence="2">The sequence shown here is derived from an EMBL/GenBank/DDBJ whole genome shotgun (WGS) entry which is preliminary data.</text>
</comment>